<reference evidence="1 2" key="1">
    <citation type="submission" date="2014-12" db="EMBL/GenBank/DDBJ databases">
        <title>16Stimator: statistical estimation of ribosomal gene copy numbers from draft genome assemblies.</title>
        <authorList>
            <person name="Perisin M.A."/>
            <person name="Vetter M."/>
            <person name="Gilbert J.A."/>
            <person name="Bergelson J."/>
        </authorList>
    </citation>
    <scope>NUCLEOTIDE SEQUENCE [LARGE SCALE GENOMIC DNA]</scope>
    <source>
        <strain evidence="1 2">MEJ076</strain>
    </source>
</reference>
<accession>A0A0D0JRV6</accession>
<dbReference type="AlphaFoldDB" id="A0A0D0JRV6"/>
<dbReference type="Proteomes" id="UP000035017">
    <property type="component" value="Unassembled WGS sequence"/>
</dbReference>
<evidence type="ECO:0000313" key="2">
    <source>
        <dbReference type="Proteomes" id="UP000035017"/>
    </source>
</evidence>
<dbReference type="EMBL" id="JXQV01000043">
    <property type="protein sequence ID" value="KIP98141.1"/>
    <property type="molecule type" value="Genomic_DNA"/>
</dbReference>
<organism evidence="1 2">
    <name type="scientific">Agrobacterium tumefaciens</name>
    <dbReference type="NCBI Taxonomy" id="358"/>
    <lineage>
        <taxon>Bacteria</taxon>
        <taxon>Pseudomonadati</taxon>
        <taxon>Pseudomonadota</taxon>
        <taxon>Alphaproteobacteria</taxon>
        <taxon>Hyphomicrobiales</taxon>
        <taxon>Rhizobiaceae</taxon>
        <taxon>Rhizobium/Agrobacterium group</taxon>
        <taxon>Agrobacterium</taxon>
        <taxon>Agrobacterium tumefaciens complex</taxon>
    </lineage>
</organism>
<sequence>MLLGDAWDTLFRIIYNKSKASLRKLGIRTAAFRPFRPMRAYYHRKNHSNSSVEVVRTNGDQIAVISVLSVLMFKWQKA</sequence>
<protein>
    <submittedName>
        <fullName evidence="1">Uncharacterized protein</fullName>
    </submittedName>
</protein>
<evidence type="ECO:0000313" key="1">
    <source>
        <dbReference type="EMBL" id="KIP98141.1"/>
    </source>
</evidence>
<name>A0A0D0JRV6_AGRTU</name>
<comment type="caution">
    <text evidence="1">The sequence shown here is derived from an EMBL/GenBank/DDBJ whole genome shotgun (WGS) entry which is preliminary data.</text>
</comment>
<proteinExistence type="predicted"/>
<gene>
    <name evidence="1" type="ORF">RU07_22380</name>
</gene>